<comment type="caution">
    <text evidence="3">The sequence shown here is derived from an EMBL/GenBank/DDBJ whole genome shotgun (WGS) entry which is preliminary data.</text>
</comment>
<dbReference type="AlphaFoldDB" id="A0A4S4N0K5"/>
<dbReference type="EMBL" id="SGPM01000045">
    <property type="protein sequence ID" value="THH31507.1"/>
    <property type="molecule type" value="Genomic_DNA"/>
</dbReference>
<evidence type="ECO:0000313" key="4">
    <source>
        <dbReference type="Proteomes" id="UP000308730"/>
    </source>
</evidence>
<feature type="coiled-coil region" evidence="1">
    <location>
        <begin position="226"/>
        <end position="350"/>
    </location>
</feature>
<dbReference type="GO" id="GO:0005525">
    <property type="term" value="F:GTP binding"/>
    <property type="evidence" value="ECO:0007669"/>
    <property type="project" value="InterPro"/>
</dbReference>
<dbReference type="InterPro" id="IPR027417">
    <property type="entry name" value="P-loop_NTPase"/>
</dbReference>
<evidence type="ECO:0000256" key="1">
    <source>
        <dbReference type="SAM" id="Coils"/>
    </source>
</evidence>
<evidence type="ECO:0000313" key="3">
    <source>
        <dbReference type="EMBL" id="THH31507.1"/>
    </source>
</evidence>
<protein>
    <recommendedName>
        <fullName evidence="2">G domain-containing protein</fullName>
    </recommendedName>
</protein>
<name>A0A4S4N0K5_9APHY</name>
<organism evidence="3 4">
    <name type="scientific">Antrodiella citrinella</name>
    <dbReference type="NCBI Taxonomy" id="2447956"/>
    <lineage>
        <taxon>Eukaryota</taxon>
        <taxon>Fungi</taxon>
        <taxon>Dikarya</taxon>
        <taxon>Basidiomycota</taxon>
        <taxon>Agaricomycotina</taxon>
        <taxon>Agaricomycetes</taxon>
        <taxon>Polyporales</taxon>
        <taxon>Steccherinaceae</taxon>
        <taxon>Antrodiella</taxon>
    </lineage>
</organism>
<feature type="domain" description="G" evidence="2">
    <location>
        <begin position="18"/>
        <end position="77"/>
    </location>
</feature>
<dbReference type="InterPro" id="IPR045058">
    <property type="entry name" value="GIMA/IAN/Toc"/>
</dbReference>
<dbReference type="Proteomes" id="UP000308730">
    <property type="component" value="Unassembled WGS sequence"/>
</dbReference>
<dbReference type="InterPro" id="IPR006073">
    <property type="entry name" value="GTP-bd"/>
</dbReference>
<dbReference type="CDD" id="cd00882">
    <property type="entry name" value="Ras_like_GTPase"/>
    <property type="match status" value="1"/>
</dbReference>
<dbReference type="SUPFAM" id="SSF52540">
    <property type="entry name" value="P-loop containing nucleoside triphosphate hydrolases"/>
    <property type="match status" value="1"/>
</dbReference>
<dbReference type="OrthoDB" id="8954335at2759"/>
<evidence type="ECO:0000259" key="2">
    <source>
        <dbReference type="Pfam" id="PF01926"/>
    </source>
</evidence>
<dbReference type="Gene3D" id="3.40.50.300">
    <property type="entry name" value="P-loop containing nucleotide triphosphate hydrolases"/>
    <property type="match status" value="1"/>
</dbReference>
<proteinExistence type="predicted"/>
<gene>
    <name evidence="3" type="ORF">EUX98_g2680</name>
</gene>
<dbReference type="Pfam" id="PF01926">
    <property type="entry name" value="MMR_HSR1"/>
    <property type="match status" value="1"/>
</dbReference>
<dbReference type="PANTHER" id="PTHR10903:SF184">
    <property type="entry name" value="GTP-BINDING PROTEIN A"/>
    <property type="match status" value="1"/>
</dbReference>
<accession>A0A4S4N0K5</accession>
<dbReference type="PANTHER" id="PTHR10903">
    <property type="entry name" value="GTPASE, IMAP FAMILY MEMBER-RELATED"/>
    <property type="match status" value="1"/>
</dbReference>
<keyword evidence="1" id="KW-0175">Coiled coil</keyword>
<sequence>MPTAFPSPSMRQPKTIAIALMGATGTGKSTFVNLASGASLGVGDGLRSCTSEVATSHVFELFGRRIVLIDTPGFDDTTKSDTDILKMIAVYLASTYGAGVKLSGILYLHRISDFRMGGVNRRNFNMFRKLCGDETLKNVLLVTTMWSHVDLKTGESREEELRTDEILFKPVLDKGAQLVRHDNTLQSAQAILYRLIQNHPEPLRIQRELVDEKKDIEDTGAGEELARELAAVIRKHREELRAVQEEMNEAIAAKDMETKQELEEVRQKLVEDMMKVEAGRERLSREYATQKQEADEKLQEIQRQLENEARERARRQAELEKLQREFNDGRLRSEEEQRQLRERIEHLQRNPPRRGGFFGLVGEAFGALFSGHF</sequence>
<keyword evidence="4" id="KW-1185">Reference proteome</keyword>
<reference evidence="3 4" key="1">
    <citation type="submission" date="2019-02" db="EMBL/GenBank/DDBJ databases">
        <title>Genome sequencing of the rare red list fungi Antrodiella citrinella (Flaviporus citrinellus).</title>
        <authorList>
            <person name="Buettner E."/>
            <person name="Kellner H."/>
        </authorList>
    </citation>
    <scope>NUCLEOTIDE SEQUENCE [LARGE SCALE GENOMIC DNA]</scope>
    <source>
        <strain evidence="3 4">DSM 108506</strain>
    </source>
</reference>